<dbReference type="Proteomes" id="UP000034581">
    <property type="component" value="Unassembled WGS sequence"/>
</dbReference>
<evidence type="ECO:0000256" key="3">
    <source>
        <dbReference type="ARBA" id="ARBA00023274"/>
    </source>
</evidence>
<dbReference type="GO" id="GO:0070181">
    <property type="term" value="F:small ribosomal subunit rRNA binding"/>
    <property type="evidence" value="ECO:0007669"/>
    <property type="project" value="TreeGrafter"/>
</dbReference>
<keyword evidence="2 4" id="KW-0689">Ribosomal protein</keyword>
<keyword evidence="4" id="KW-0699">rRNA-binding</keyword>
<dbReference type="GO" id="GO:0022627">
    <property type="term" value="C:cytosolic small ribosomal subunit"/>
    <property type="evidence" value="ECO:0007669"/>
    <property type="project" value="TreeGrafter"/>
</dbReference>
<proteinExistence type="inferred from homology"/>
<dbReference type="NCBIfam" id="TIGR00165">
    <property type="entry name" value="S18"/>
    <property type="match status" value="1"/>
</dbReference>
<comment type="subunit">
    <text evidence="4">Part of the 30S ribosomal subunit. Forms a tight heterodimer with protein bS6.</text>
</comment>
<dbReference type="InterPro" id="IPR036870">
    <property type="entry name" value="Ribosomal_bS18_sf"/>
</dbReference>
<evidence type="ECO:0000256" key="5">
    <source>
        <dbReference type="RuleBase" id="RU003910"/>
    </source>
</evidence>
<organism evidence="6 7">
    <name type="scientific">candidate division CPR3 bacterium GW2011_GWF2_35_18</name>
    <dbReference type="NCBI Taxonomy" id="1618350"/>
    <lineage>
        <taxon>Bacteria</taxon>
        <taxon>Bacteria division CPR3</taxon>
    </lineage>
</organism>
<evidence type="ECO:0000256" key="2">
    <source>
        <dbReference type="ARBA" id="ARBA00022980"/>
    </source>
</evidence>
<name>A0A0G0BK15_UNCC3</name>
<comment type="similarity">
    <text evidence="1 4 5">Belongs to the bacterial ribosomal protein bS18 family.</text>
</comment>
<evidence type="ECO:0000313" key="7">
    <source>
        <dbReference type="Proteomes" id="UP000034581"/>
    </source>
</evidence>
<accession>A0A0G0BK15</accession>
<evidence type="ECO:0000313" key="6">
    <source>
        <dbReference type="EMBL" id="KKP69839.1"/>
    </source>
</evidence>
<comment type="caution">
    <text evidence="6">The sequence shown here is derived from an EMBL/GenBank/DDBJ whole genome shotgun (WGS) entry which is preliminary data.</text>
</comment>
<gene>
    <name evidence="4" type="primary">rpsR</name>
    <name evidence="6" type="ORF">UR67_C0003G0119</name>
</gene>
<dbReference type="Pfam" id="PF01084">
    <property type="entry name" value="Ribosomal_S18"/>
    <property type="match status" value="1"/>
</dbReference>
<keyword evidence="3 4" id="KW-0687">Ribonucleoprotein</keyword>
<dbReference type="GO" id="GO:0003735">
    <property type="term" value="F:structural constituent of ribosome"/>
    <property type="evidence" value="ECO:0007669"/>
    <property type="project" value="InterPro"/>
</dbReference>
<dbReference type="GO" id="GO:0006412">
    <property type="term" value="P:translation"/>
    <property type="evidence" value="ECO:0007669"/>
    <property type="project" value="UniProtKB-UniRule"/>
</dbReference>
<dbReference type="EMBL" id="LBQB01000003">
    <property type="protein sequence ID" value="KKP69839.1"/>
    <property type="molecule type" value="Genomic_DNA"/>
</dbReference>
<dbReference type="SUPFAM" id="SSF46911">
    <property type="entry name" value="Ribosomal protein S18"/>
    <property type="match status" value="1"/>
</dbReference>
<dbReference type="AlphaFoldDB" id="A0A0G0BK15"/>
<comment type="function">
    <text evidence="4">Binds as a heterodimer with protein bS6 to the central domain of the 16S rRNA, where it helps stabilize the platform of the 30S subunit.</text>
</comment>
<dbReference type="Gene3D" id="4.10.640.10">
    <property type="entry name" value="Ribosomal protein S18"/>
    <property type="match status" value="1"/>
</dbReference>
<sequence length="90" mass="10633">MTEEQSKNNREKREKDNKGYINYCYFCVDGEKEISCKDVAKLKRFLNERDMVISRQKTRLCAYHQRKLSSSIKKARFLALLPVGGRKNLD</sequence>
<evidence type="ECO:0000256" key="1">
    <source>
        <dbReference type="ARBA" id="ARBA00005589"/>
    </source>
</evidence>
<dbReference type="PANTHER" id="PTHR13479">
    <property type="entry name" value="30S RIBOSOMAL PROTEIN S18"/>
    <property type="match status" value="1"/>
</dbReference>
<keyword evidence="4" id="KW-0694">RNA-binding</keyword>
<evidence type="ECO:0000256" key="4">
    <source>
        <dbReference type="HAMAP-Rule" id="MF_00270"/>
    </source>
</evidence>
<dbReference type="HAMAP" id="MF_00270">
    <property type="entry name" value="Ribosomal_bS18"/>
    <property type="match status" value="1"/>
</dbReference>
<protein>
    <recommendedName>
        <fullName evidence="4">Small ribosomal subunit protein bS18</fullName>
    </recommendedName>
</protein>
<dbReference type="PRINTS" id="PR00974">
    <property type="entry name" value="RIBOSOMALS18"/>
</dbReference>
<reference evidence="6 7" key="1">
    <citation type="journal article" date="2015" name="Nature">
        <title>rRNA introns, odd ribosomes, and small enigmatic genomes across a large radiation of phyla.</title>
        <authorList>
            <person name="Brown C.T."/>
            <person name="Hug L.A."/>
            <person name="Thomas B.C."/>
            <person name="Sharon I."/>
            <person name="Castelle C.J."/>
            <person name="Singh A."/>
            <person name="Wilkins M.J."/>
            <person name="Williams K.H."/>
            <person name="Banfield J.F."/>
        </authorList>
    </citation>
    <scope>NUCLEOTIDE SEQUENCE [LARGE SCALE GENOMIC DNA]</scope>
</reference>
<dbReference type="PANTHER" id="PTHR13479:SF40">
    <property type="entry name" value="SMALL RIBOSOMAL SUBUNIT PROTEIN BS18M"/>
    <property type="match status" value="1"/>
</dbReference>
<dbReference type="InterPro" id="IPR001648">
    <property type="entry name" value="Ribosomal_bS18"/>
</dbReference>
<dbReference type="STRING" id="1618350.UR67_C0003G0119"/>